<proteinExistence type="predicted"/>
<dbReference type="AlphaFoldDB" id="A0A7M1QZX7"/>
<dbReference type="Proteomes" id="UP000594961">
    <property type="component" value="Chromosome"/>
</dbReference>
<evidence type="ECO:0000313" key="4">
    <source>
        <dbReference type="Proteomes" id="UP000594961"/>
    </source>
</evidence>
<keyword evidence="1" id="KW-0812">Transmembrane</keyword>
<protein>
    <recommendedName>
        <fullName evidence="2">SAF domain-containing protein</fullName>
    </recommendedName>
</protein>
<feature type="domain" description="SAF" evidence="2">
    <location>
        <begin position="52"/>
        <end position="112"/>
    </location>
</feature>
<feature type="transmembrane region" description="Helical" evidence="1">
    <location>
        <begin position="21"/>
        <end position="43"/>
    </location>
</feature>
<reference evidence="3 4" key="1">
    <citation type="submission" date="2020-10" db="EMBL/GenBank/DDBJ databases">
        <title>Trueperella pecoris sp. nov. isolated from bovine and porcine specimens.</title>
        <authorList>
            <person name="Schoenecker L."/>
            <person name="Schnydrig P."/>
            <person name="Brodard I."/>
            <person name="Thomann A."/>
            <person name="Hemphill A."/>
            <person name="Rodriguez-Campos S."/>
            <person name="Perreten V."/>
            <person name="Jores J."/>
            <person name="Kittl S."/>
        </authorList>
    </citation>
    <scope>NUCLEOTIDE SEQUENCE [LARGE SCALE GENOMIC DNA]</scope>
    <source>
        <strain evidence="3 4">19OD0592</strain>
    </source>
</reference>
<keyword evidence="1" id="KW-1133">Transmembrane helix</keyword>
<dbReference type="SMART" id="SM00858">
    <property type="entry name" value="SAF"/>
    <property type="match status" value="1"/>
</dbReference>
<accession>A0A7M1QZX7</accession>
<name>A0A7M1QZX7_9ACTO</name>
<dbReference type="Pfam" id="PF08666">
    <property type="entry name" value="SAF"/>
    <property type="match status" value="1"/>
</dbReference>
<sequence>MAHSHPRRKAPTTARSSSFRALLWRWRWVGVAILVILVIQALAPVKPEVPHYTIVVAAKDIAGGSLIGKGDVEIWTSTEDIPGAAHELEAVIGEHAVAPLVAGAPVQSSNLLNSEFLRSRDDGSVIAALPIADAGGLAMVQPGVRIDLYAPPGEFSEAQSATFLARDVLVAGIATTKGTSSFLGSTADTRVFYVAVPKPAVEKVLGVAAKSPVHAVLSGPVS</sequence>
<organism evidence="3 4">
    <name type="scientific">Trueperella pecoris</name>
    <dbReference type="NCBI Taxonomy" id="2733571"/>
    <lineage>
        <taxon>Bacteria</taxon>
        <taxon>Bacillati</taxon>
        <taxon>Actinomycetota</taxon>
        <taxon>Actinomycetes</taxon>
        <taxon>Actinomycetales</taxon>
        <taxon>Actinomycetaceae</taxon>
        <taxon>Trueperella</taxon>
    </lineage>
</organism>
<evidence type="ECO:0000256" key="1">
    <source>
        <dbReference type="SAM" id="Phobius"/>
    </source>
</evidence>
<evidence type="ECO:0000259" key="2">
    <source>
        <dbReference type="SMART" id="SM00858"/>
    </source>
</evidence>
<evidence type="ECO:0000313" key="3">
    <source>
        <dbReference type="EMBL" id="QOR47436.1"/>
    </source>
</evidence>
<dbReference type="CDD" id="cd11614">
    <property type="entry name" value="SAF_CpaB_FlgA_like"/>
    <property type="match status" value="1"/>
</dbReference>
<keyword evidence="1" id="KW-0472">Membrane</keyword>
<dbReference type="InterPro" id="IPR013974">
    <property type="entry name" value="SAF"/>
</dbReference>
<dbReference type="EMBL" id="CP063212">
    <property type="protein sequence ID" value="QOR47436.1"/>
    <property type="molecule type" value="Genomic_DNA"/>
</dbReference>
<dbReference type="RefSeq" id="WP_197552615.1">
    <property type="nucleotide sequence ID" value="NZ_CP063212.1"/>
</dbReference>
<gene>
    <name evidence="3" type="ORF">INS90_09335</name>
</gene>